<evidence type="ECO:0000256" key="3">
    <source>
        <dbReference type="ARBA" id="ARBA00022723"/>
    </source>
</evidence>
<evidence type="ECO:0000256" key="1">
    <source>
        <dbReference type="ARBA" id="ARBA00008751"/>
    </source>
</evidence>
<keyword evidence="5" id="KW-0560">Oxidoreductase</keyword>
<dbReference type="GO" id="GO:0005506">
    <property type="term" value="F:iron ion binding"/>
    <property type="evidence" value="ECO:0007669"/>
    <property type="project" value="InterPro"/>
</dbReference>
<dbReference type="InterPro" id="IPR015879">
    <property type="entry name" value="Ring_hydroxy_dOase_asu_C_dom"/>
</dbReference>
<name>A0A6J7JBB0_9ZZZZ</name>
<keyword evidence="4" id="KW-0223">Dioxygenase</keyword>
<keyword evidence="3" id="KW-0479">Metal-binding</keyword>
<evidence type="ECO:0000256" key="4">
    <source>
        <dbReference type="ARBA" id="ARBA00022964"/>
    </source>
</evidence>
<dbReference type="SUPFAM" id="SSF55961">
    <property type="entry name" value="Bet v1-like"/>
    <property type="match status" value="1"/>
</dbReference>
<accession>A0A6J7JBB0</accession>
<dbReference type="InterPro" id="IPR017941">
    <property type="entry name" value="Rieske_2Fe-2S"/>
</dbReference>
<evidence type="ECO:0000313" key="10">
    <source>
        <dbReference type="EMBL" id="CAB4753770.1"/>
    </source>
</evidence>
<evidence type="ECO:0000256" key="2">
    <source>
        <dbReference type="ARBA" id="ARBA00022714"/>
    </source>
</evidence>
<dbReference type="SUPFAM" id="SSF50022">
    <property type="entry name" value="ISP domain"/>
    <property type="match status" value="1"/>
</dbReference>
<evidence type="ECO:0000256" key="6">
    <source>
        <dbReference type="ARBA" id="ARBA00023004"/>
    </source>
</evidence>
<dbReference type="PRINTS" id="PR00090">
    <property type="entry name" value="RNGDIOXGNASE"/>
</dbReference>
<keyword evidence="6" id="KW-0408">Iron</keyword>
<evidence type="ECO:0000256" key="7">
    <source>
        <dbReference type="ARBA" id="ARBA00023014"/>
    </source>
</evidence>
<dbReference type="GO" id="GO:0051537">
    <property type="term" value="F:2 iron, 2 sulfur cluster binding"/>
    <property type="evidence" value="ECO:0007669"/>
    <property type="project" value="UniProtKB-KW"/>
</dbReference>
<dbReference type="PROSITE" id="PS51296">
    <property type="entry name" value="RIESKE"/>
    <property type="match status" value="1"/>
</dbReference>
<dbReference type="InterPro" id="IPR015881">
    <property type="entry name" value="ARHD_Rieske_2Fe_2S"/>
</dbReference>
<evidence type="ECO:0000256" key="8">
    <source>
        <dbReference type="ARBA" id="ARBA00023027"/>
    </source>
</evidence>
<sequence>MTAGAPIRYADLVLDDRVHDSVYTDPQIFEEEIDRIFHHGWVFVGHEGEVPEPGDYRSRELGRQPVIFARGDDGVVRVLMNRCTHRGAMVCPYERGNSRFFTCAYHGWTFRNSGGLVGVPHPEQYGDSFDRDALGLRPVPRCDSYRGFVFASLSVDVVPLVEHLGPRVLAEMDIAGDLSPGGRLEVTAGVHKFGYGGNWKLQLENSVDGYHITHLHRSYFRIQEERSGRDAMRFATAASPALVHSLGNGHVSWDLSPAGFGGAAIERLRNTPGWPRDYYDLLVSAHGQARADEVLSHGAGHVAIFPNLVIIASQLRMIRPVAVDRTEVFIYPTLLSDVPPEMNEERLRRHESFYGPAGGGATDDLEVFERVTAGLRAKVDPWIRIDRGLGREVVADDGTVSAQITSELSNRAILGHWRRVMSGEASVRLSPRRSTEE</sequence>
<dbReference type="EMBL" id="CAFBMH010000222">
    <property type="protein sequence ID" value="CAB4940017.1"/>
    <property type="molecule type" value="Genomic_DNA"/>
</dbReference>
<keyword evidence="2" id="KW-0001">2Fe-2S</keyword>
<evidence type="ECO:0000313" key="11">
    <source>
        <dbReference type="EMBL" id="CAB4940017.1"/>
    </source>
</evidence>
<dbReference type="Gene3D" id="3.90.380.10">
    <property type="entry name" value="Naphthalene 1,2-dioxygenase Alpha Subunit, Chain A, domain 1"/>
    <property type="match status" value="1"/>
</dbReference>
<evidence type="ECO:0000313" key="12">
    <source>
        <dbReference type="EMBL" id="CAB5021752.1"/>
    </source>
</evidence>
<dbReference type="InterPro" id="IPR001663">
    <property type="entry name" value="Rng_hydr_dOase-A"/>
</dbReference>
<feature type="domain" description="Rieske" evidence="9">
    <location>
        <begin position="41"/>
        <end position="151"/>
    </location>
</feature>
<organism evidence="11">
    <name type="scientific">freshwater metagenome</name>
    <dbReference type="NCBI Taxonomy" id="449393"/>
    <lineage>
        <taxon>unclassified sequences</taxon>
        <taxon>metagenomes</taxon>
        <taxon>ecological metagenomes</taxon>
    </lineage>
</organism>
<dbReference type="Gene3D" id="2.102.10.10">
    <property type="entry name" value="Rieske [2Fe-2S] iron-sulphur domain"/>
    <property type="match status" value="1"/>
</dbReference>
<evidence type="ECO:0000259" key="9">
    <source>
        <dbReference type="PROSITE" id="PS51296"/>
    </source>
</evidence>
<dbReference type="EMBL" id="CAFBOS010000247">
    <property type="protein sequence ID" value="CAB5021752.1"/>
    <property type="molecule type" value="Genomic_DNA"/>
</dbReference>
<dbReference type="Pfam" id="PF00848">
    <property type="entry name" value="Ring_hydroxyl_A"/>
    <property type="match status" value="1"/>
</dbReference>
<dbReference type="Pfam" id="PF00355">
    <property type="entry name" value="Rieske"/>
    <property type="match status" value="1"/>
</dbReference>
<evidence type="ECO:0000256" key="5">
    <source>
        <dbReference type="ARBA" id="ARBA00023002"/>
    </source>
</evidence>
<dbReference type="GO" id="GO:0051213">
    <property type="term" value="F:dioxygenase activity"/>
    <property type="evidence" value="ECO:0007669"/>
    <property type="project" value="UniProtKB-KW"/>
</dbReference>
<comment type="similarity">
    <text evidence="1">Belongs to the bacterial ring-hydroxylating dioxygenase alpha subunit family.</text>
</comment>
<dbReference type="PROSITE" id="PS00570">
    <property type="entry name" value="RING_HYDROXYL_ALPHA"/>
    <property type="match status" value="1"/>
</dbReference>
<keyword evidence="8" id="KW-0520">NAD</keyword>
<proteinExistence type="inferred from homology"/>
<reference evidence="11" key="1">
    <citation type="submission" date="2020-05" db="EMBL/GenBank/DDBJ databases">
        <authorList>
            <person name="Chiriac C."/>
            <person name="Salcher M."/>
            <person name="Ghai R."/>
            <person name="Kavagutti S V."/>
        </authorList>
    </citation>
    <scope>NUCLEOTIDE SEQUENCE</scope>
</reference>
<dbReference type="PANTHER" id="PTHR43756:SF1">
    <property type="entry name" value="3-PHENYLPROPIONATE_CINNAMIC ACID DIOXYGENASE SUBUNIT ALPHA"/>
    <property type="match status" value="1"/>
</dbReference>
<dbReference type="AlphaFoldDB" id="A0A6J7JBB0"/>
<dbReference type="EMBL" id="CAEZYR010000074">
    <property type="protein sequence ID" value="CAB4753770.1"/>
    <property type="molecule type" value="Genomic_DNA"/>
</dbReference>
<gene>
    <name evidence="10" type="ORF">UFOPK2754_01953</name>
    <name evidence="11" type="ORF">UFOPK3543_03196</name>
    <name evidence="12" type="ORF">UFOPK3967_02810</name>
</gene>
<protein>
    <submittedName>
        <fullName evidence="11">Unannotated protein</fullName>
    </submittedName>
</protein>
<dbReference type="InterPro" id="IPR036922">
    <property type="entry name" value="Rieske_2Fe-2S_sf"/>
</dbReference>
<keyword evidence="7" id="KW-0411">Iron-sulfur</keyword>
<dbReference type="PANTHER" id="PTHR43756">
    <property type="entry name" value="CHOLINE MONOOXYGENASE, CHLOROPLASTIC"/>
    <property type="match status" value="1"/>
</dbReference>